<dbReference type="Pfam" id="PF23070">
    <property type="entry name" value="DUF7043"/>
    <property type="match status" value="1"/>
</dbReference>
<feature type="domain" description="DUF7045" evidence="7">
    <location>
        <begin position="506"/>
        <end position="590"/>
    </location>
</feature>
<feature type="region of interest" description="Disordered" evidence="1">
    <location>
        <begin position="482"/>
        <end position="505"/>
    </location>
</feature>
<evidence type="ECO:0000256" key="3">
    <source>
        <dbReference type="SAM" id="SignalP"/>
    </source>
</evidence>
<dbReference type="InterPro" id="IPR055470">
    <property type="entry name" value="DUF7042"/>
</dbReference>
<keyword evidence="2" id="KW-0472">Membrane</keyword>
<dbReference type="InterPro" id="IPR055471">
    <property type="entry name" value="DUF7043"/>
</dbReference>
<name>A0ABR1B4V0_POLSC</name>
<protein>
    <submittedName>
        <fullName evidence="8">Uncharacterized protein</fullName>
    </submittedName>
</protein>
<sequence>MRWLIFVQYLAILILESLPTFTAIRRDEMCRFPGKWEGTWFQSGVRSPITIEMNQLSSKGRCLASDGDKFLVVDDKSVCYRCIVIHEKHINVLQYKETFCHDRNNLYNLCSLITGDALLYSMFRLNAQPVHCPFKPPMTFTYSRGHGECKNPVSSLDGCIEESRIVLRYQACPDVSGTESAVEELECVATWKEGSSRYLVGKVSHSHITSNEDRFRCFVYEKANPLQGNENTLNRNEGYNTFLSGEYGTSSKNHENFDFRLAQSGDATCNGLFSPMEGSRTMALKKAPIPNKCKYPGWLTYFQHWHTLDYRKSYTFHHRNTTLKISNNSAVDMSHSGAVSDASDFMALATGKKTFLTENGEIRLVCSEIKSLNHSSVNVVAHFTVGCQSGYVCLWFYRRDIHVIEVQSGPTTRRIEDACHPSHFESNTPFITLVTTNPEPRECPYGGKFSIAGISQMERQKRSPVTNPKAISNLNIEEYQINRMGSQGGRKRRRRNDQDKEEPCEDEVTTLEVGCNNIDSLEFRSQCSSSSVISEYSCHGRWTENDTNFLITTPQSRTSIGAKRYCFIYKEVGSIIHFSSSSQSCVRNINTGVEGVLAFNATKIGQCQQTSGGSVFSGHVLCMVVLAMCSISINLFNFR</sequence>
<evidence type="ECO:0000256" key="2">
    <source>
        <dbReference type="SAM" id="Phobius"/>
    </source>
</evidence>
<dbReference type="InterPro" id="IPR055472">
    <property type="entry name" value="DUF7044"/>
</dbReference>
<keyword evidence="2" id="KW-1133">Transmembrane helix</keyword>
<proteinExistence type="predicted"/>
<dbReference type="PANTHER" id="PTHR22255:SF9">
    <property type="entry name" value="LP06548P"/>
    <property type="match status" value="1"/>
</dbReference>
<dbReference type="Pfam" id="PF23073">
    <property type="entry name" value="DUF7045"/>
    <property type="match status" value="1"/>
</dbReference>
<dbReference type="Pfam" id="PF23071">
    <property type="entry name" value="DUF7044"/>
    <property type="match status" value="1"/>
</dbReference>
<feature type="chain" id="PRO_5047483962" evidence="3">
    <location>
        <begin position="20"/>
        <end position="639"/>
    </location>
</feature>
<evidence type="ECO:0000313" key="9">
    <source>
        <dbReference type="Proteomes" id="UP001359485"/>
    </source>
</evidence>
<dbReference type="PANTHER" id="PTHR22255">
    <property type="entry name" value="LP06548P"/>
    <property type="match status" value="1"/>
</dbReference>
<comment type="caution">
    <text evidence="8">The sequence shown here is derived from an EMBL/GenBank/DDBJ whole genome shotgun (WGS) entry which is preliminary data.</text>
</comment>
<dbReference type="EMBL" id="JAWJWF010000003">
    <property type="protein sequence ID" value="KAK6634812.1"/>
    <property type="molecule type" value="Genomic_DNA"/>
</dbReference>
<organism evidence="8 9">
    <name type="scientific">Polyplax serrata</name>
    <name type="common">Common mouse louse</name>
    <dbReference type="NCBI Taxonomy" id="468196"/>
    <lineage>
        <taxon>Eukaryota</taxon>
        <taxon>Metazoa</taxon>
        <taxon>Ecdysozoa</taxon>
        <taxon>Arthropoda</taxon>
        <taxon>Hexapoda</taxon>
        <taxon>Insecta</taxon>
        <taxon>Pterygota</taxon>
        <taxon>Neoptera</taxon>
        <taxon>Paraneoptera</taxon>
        <taxon>Psocodea</taxon>
        <taxon>Troctomorpha</taxon>
        <taxon>Phthiraptera</taxon>
        <taxon>Anoplura</taxon>
        <taxon>Polyplacidae</taxon>
        <taxon>Polyplax</taxon>
    </lineage>
</organism>
<evidence type="ECO:0000256" key="1">
    <source>
        <dbReference type="SAM" id="MobiDB-lite"/>
    </source>
</evidence>
<gene>
    <name evidence="8" type="ORF">RUM44_000059</name>
</gene>
<reference evidence="8 9" key="1">
    <citation type="submission" date="2023-09" db="EMBL/GenBank/DDBJ databases">
        <title>Genomes of two closely related lineages of the louse Polyplax serrata with different host specificities.</title>
        <authorList>
            <person name="Martinu J."/>
            <person name="Tarabai H."/>
            <person name="Stefka J."/>
            <person name="Hypsa V."/>
        </authorList>
    </citation>
    <scope>NUCLEOTIDE SEQUENCE [LARGE SCALE GENOMIC DNA]</scope>
    <source>
        <strain evidence="8">98ZLc_SE</strain>
    </source>
</reference>
<accession>A0ABR1B4V0</accession>
<keyword evidence="9" id="KW-1185">Reference proteome</keyword>
<feature type="domain" description="DUF7043" evidence="5">
    <location>
        <begin position="291"/>
        <end position="431"/>
    </location>
</feature>
<dbReference type="Pfam" id="PF23069">
    <property type="entry name" value="DUF7042"/>
    <property type="match status" value="1"/>
</dbReference>
<dbReference type="Proteomes" id="UP001359485">
    <property type="component" value="Unassembled WGS sequence"/>
</dbReference>
<evidence type="ECO:0000259" key="4">
    <source>
        <dbReference type="Pfam" id="PF23069"/>
    </source>
</evidence>
<keyword evidence="3" id="KW-0732">Signal</keyword>
<evidence type="ECO:0000313" key="8">
    <source>
        <dbReference type="EMBL" id="KAK6634812.1"/>
    </source>
</evidence>
<keyword evidence="2" id="KW-0812">Transmembrane</keyword>
<feature type="domain" description="DUF7042" evidence="4">
    <location>
        <begin position="129"/>
        <end position="285"/>
    </location>
</feature>
<feature type="transmembrane region" description="Helical" evidence="2">
    <location>
        <begin position="616"/>
        <end position="636"/>
    </location>
</feature>
<feature type="domain" description="DUF7044" evidence="6">
    <location>
        <begin position="29"/>
        <end position="110"/>
    </location>
</feature>
<dbReference type="InterPro" id="IPR055473">
    <property type="entry name" value="DUF7045"/>
</dbReference>
<evidence type="ECO:0000259" key="7">
    <source>
        <dbReference type="Pfam" id="PF23073"/>
    </source>
</evidence>
<evidence type="ECO:0000259" key="6">
    <source>
        <dbReference type="Pfam" id="PF23071"/>
    </source>
</evidence>
<feature type="signal peptide" evidence="3">
    <location>
        <begin position="1"/>
        <end position="19"/>
    </location>
</feature>
<evidence type="ECO:0000259" key="5">
    <source>
        <dbReference type="Pfam" id="PF23070"/>
    </source>
</evidence>